<keyword evidence="2" id="KW-1185">Reference proteome</keyword>
<dbReference type="RefSeq" id="WP_179792150.1">
    <property type="nucleotide sequence ID" value="NZ_BAABHP010000012.1"/>
</dbReference>
<dbReference type="AlphaFoldDB" id="A0A7Y9DRL7"/>
<comment type="caution">
    <text evidence="1">The sequence shown here is derived from an EMBL/GenBank/DDBJ whole genome shotgun (WGS) entry which is preliminary data.</text>
</comment>
<accession>A0A7Y9DRL7</accession>
<proteinExistence type="predicted"/>
<evidence type="ECO:0000313" key="1">
    <source>
        <dbReference type="EMBL" id="NYD34173.1"/>
    </source>
</evidence>
<gene>
    <name evidence="1" type="ORF">BJ983_000275</name>
</gene>
<dbReference type="EMBL" id="JACCBN010000001">
    <property type="protein sequence ID" value="NYD34173.1"/>
    <property type="molecule type" value="Genomic_DNA"/>
</dbReference>
<evidence type="ECO:0000313" key="2">
    <source>
        <dbReference type="Proteomes" id="UP000535890"/>
    </source>
</evidence>
<name>A0A7Y9DRL7_9PSEU</name>
<dbReference type="Proteomes" id="UP000535890">
    <property type="component" value="Unassembled WGS sequence"/>
</dbReference>
<organism evidence="1 2">
    <name type="scientific">Actinomycetospora corticicola</name>
    <dbReference type="NCBI Taxonomy" id="663602"/>
    <lineage>
        <taxon>Bacteria</taxon>
        <taxon>Bacillati</taxon>
        <taxon>Actinomycetota</taxon>
        <taxon>Actinomycetes</taxon>
        <taxon>Pseudonocardiales</taxon>
        <taxon>Pseudonocardiaceae</taxon>
        <taxon>Actinomycetospora</taxon>
    </lineage>
</organism>
<reference evidence="1 2" key="1">
    <citation type="submission" date="2020-07" db="EMBL/GenBank/DDBJ databases">
        <title>Sequencing the genomes of 1000 actinobacteria strains.</title>
        <authorList>
            <person name="Klenk H.-P."/>
        </authorList>
    </citation>
    <scope>NUCLEOTIDE SEQUENCE [LARGE SCALE GENOMIC DNA]</scope>
    <source>
        <strain evidence="1 2">DSM 45772</strain>
    </source>
</reference>
<protein>
    <submittedName>
        <fullName evidence="1">Uncharacterized protein</fullName>
    </submittedName>
</protein>
<sequence>MRLRLAVVALFTVLIAILGGGVASAFPTDIRASVVPQCTDISFKGNTGQINIRTSSNRFVAWNIAMFDSWANDGPWTVHVYVNNRKVDAKKQDYQPHGSINPRDLPASSFVSIEAWHTDRFGGEHYFVPNQCYVP</sequence>